<dbReference type="CDD" id="cd00086">
    <property type="entry name" value="homeodomain"/>
    <property type="match status" value="1"/>
</dbReference>
<dbReference type="PROSITE" id="PS00027">
    <property type="entry name" value="HOMEOBOX_1"/>
    <property type="match status" value="1"/>
</dbReference>
<dbReference type="PANTHER" id="PTHR11850">
    <property type="entry name" value="HOMEOBOX PROTEIN TRANSCRIPTION FACTORS"/>
    <property type="match status" value="1"/>
</dbReference>
<dbReference type="PROSITE" id="PS50071">
    <property type="entry name" value="HOMEOBOX_2"/>
    <property type="match status" value="1"/>
</dbReference>
<dbReference type="Pfam" id="PF05920">
    <property type="entry name" value="Homeobox_KN"/>
    <property type="match status" value="1"/>
</dbReference>
<dbReference type="SMART" id="SM01256">
    <property type="entry name" value="KNOX2"/>
    <property type="match status" value="1"/>
</dbReference>
<protein>
    <submittedName>
        <fullName evidence="10">Homeobox protein knotted-1-like 6 isoform X1</fullName>
    </submittedName>
</protein>
<reference evidence="10" key="1">
    <citation type="submission" date="2025-08" db="UniProtKB">
        <authorList>
            <consortium name="RefSeq"/>
        </authorList>
    </citation>
    <scope>IDENTIFICATION</scope>
    <source>
        <strain evidence="10">OHB3-1</strain>
    </source>
</reference>
<evidence type="ECO:0000256" key="4">
    <source>
        <dbReference type="ARBA" id="ARBA00023242"/>
    </source>
</evidence>
<dbReference type="Proteomes" id="UP000504603">
    <property type="component" value="Unplaced"/>
</dbReference>
<keyword evidence="9" id="KW-1185">Reference proteome</keyword>
<dbReference type="InterPro" id="IPR009057">
    <property type="entry name" value="Homeodomain-like_sf"/>
</dbReference>
<dbReference type="InterPro" id="IPR050224">
    <property type="entry name" value="TALE_homeobox"/>
</dbReference>
<name>A0A6J1BZH2_MOMCH</name>
<dbReference type="GO" id="GO:0005634">
    <property type="term" value="C:nucleus"/>
    <property type="evidence" value="ECO:0007669"/>
    <property type="project" value="UniProtKB-SubCell"/>
</dbReference>
<keyword evidence="2 5" id="KW-0238">DNA-binding</keyword>
<dbReference type="SMART" id="SM01255">
    <property type="entry name" value="KNOX1"/>
    <property type="match status" value="1"/>
</dbReference>
<organism evidence="9 10">
    <name type="scientific">Momordica charantia</name>
    <name type="common">Bitter gourd</name>
    <name type="synonym">Balsam pear</name>
    <dbReference type="NCBI Taxonomy" id="3673"/>
    <lineage>
        <taxon>Eukaryota</taxon>
        <taxon>Viridiplantae</taxon>
        <taxon>Streptophyta</taxon>
        <taxon>Embryophyta</taxon>
        <taxon>Tracheophyta</taxon>
        <taxon>Spermatophyta</taxon>
        <taxon>Magnoliopsida</taxon>
        <taxon>eudicotyledons</taxon>
        <taxon>Gunneridae</taxon>
        <taxon>Pentapetalae</taxon>
        <taxon>rosids</taxon>
        <taxon>fabids</taxon>
        <taxon>Cucurbitales</taxon>
        <taxon>Cucurbitaceae</taxon>
        <taxon>Momordiceae</taxon>
        <taxon>Momordica</taxon>
    </lineage>
</organism>
<dbReference type="PROSITE" id="PS51213">
    <property type="entry name" value="ELK"/>
    <property type="match status" value="1"/>
</dbReference>
<evidence type="ECO:0000259" key="7">
    <source>
        <dbReference type="PROSITE" id="PS50071"/>
    </source>
</evidence>
<dbReference type="InterPro" id="IPR005541">
    <property type="entry name" value="KNOX2"/>
</dbReference>
<dbReference type="Pfam" id="PF03789">
    <property type="entry name" value="ELK"/>
    <property type="match status" value="1"/>
</dbReference>
<evidence type="ECO:0000259" key="8">
    <source>
        <dbReference type="PROSITE" id="PS51213"/>
    </source>
</evidence>
<keyword evidence="4 5" id="KW-0539">Nucleus</keyword>
<dbReference type="Gene3D" id="1.10.10.60">
    <property type="entry name" value="Homeodomain-like"/>
    <property type="match status" value="1"/>
</dbReference>
<dbReference type="Pfam" id="PF03791">
    <property type="entry name" value="KNOX2"/>
    <property type="match status" value="1"/>
</dbReference>
<dbReference type="InterPro" id="IPR017970">
    <property type="entry name" value="Homeobox_CS"/>
</dbReference>
<evidence type="ECO:0000313" key="9">
    <source>
        <dbReference type="Proteomes" id="UP000504603"/>
    </source>
</evidence>
<evidence type="ECO:0000256" key="2">
    <source>
        <dbReference type="ARBA" id="ARBA00023125"/>
    </source>
</evidence>
<dbReference type="GO" id="GO:0000981">
    <property type="term" value="F:DNA-binding transcription factor activity, RNA polymerase II-specific"/>
    <property type="evidence" value="ECO:0007669"/>
    <property type="project" value="InterPro"/>
</dbReference>
<dbReference type="Pfam" id="PF03790">
    <property type="entry name" value="KNOX1"/>
    <property type="match status" value="1"/>
</dbReference>
<dbReference type="InterPro" id="IPR008422">
    <property type="entry name" value="KN_HD"/>
</dbReference>
<dbReference type="GO" id="GO:0003677">
    <property type="term" value="F:DNA binding"/>
    <property type="evidence" value="ECO:0007669"/>
    <property type="project" value="UniProtKB-UniRule"/>
</dbReference>
<keyword evidence="3 5" id="KW-0371">Homeobox</keyword>
<comment type="similarity">
    <text evidence="6">Belongs to the TALE/KNOX homeobox family.</text>
</comment>
<dbReference type="SMART" id="SM00389">
    <property type="entry name" value="HOX"/>
    <property type="match status" value="1"/>
</dbReference>
<evidence type="ECO:0000313" key="10">
    <source>
        <dbReference type="RefSeq" id="XP_022134694.1"/>
    </source>
</evidence>
<feature type="DNA-binding region" description="Homeobox; TALE-type" evidence="5">
    <location>
        <begin position="245"/>
        <end position="308"/>
    </location>
</feature>
<sequence length="326" mass="36278">MGDLYGLHLVADYSHQSSSAPPLESLVFPANCQTYSTASADCSHRLPAFGSELLAPVSSAASDAALMVEIQRARAVEEESAAAIRAKIASHPLYPKLLEAFVDCQKVVFYSEKVGAPPETIVNILDESQRRNDIGVSTCLGADPELDVFMETYCGILAKYKLDLSKPLVEASSFLNNMEMQLNRLCIGATRGYVSDEAGGPSEEDLSAGELELQESLPANEDGELKDRLLRKYSGHISSLKHEFSKTKKMGKLPKEARHILLDWWNIHSKWPYPTEMDKVELAESTGLDQKQISNWFINQRKRHWKPSENMQFAIMHGLYGPLTMN</sequence>
<proteinExistence type="inferred from homology"/>
<dbReference type="RefSeq" id="XP_022134694.1">
    <property type="nucleotide sequence ID" value="XM_022279002.1"/>
</dbReference>
<dbReference type="KEGG" id="mcha:111006901"/>
<dbReference type="InterPro" id="IPR005539">
    <property type="entry name" value="ELK_dom"/>
</dbReference>
<dbReference type="OrthoDB" id="10056939at2759"/>
<evidence type="ECO:0000256" key="6">
    <source>
        <dbReference type="PROSITE-ProRule" id="PRU00559"/>
    </source>
</evidence>
<feature type="domain" description="ELK" evidence="8">
    <location>
        <begin position="224"/>
        <end position="244"/>
    </location>
</feature>
<evidence type="ECO:0000256" key="5">
    <source>
        <dbReference type="PROSITE-ProRule" id="PRU00108"/>
    </source>
</evidence>
<feature type="domain" description="Homeobox" evidence="7">
    <location>
        <begin position="244"/>
        <end position="307"/>
    </location>
</feature>
<dbReference type="SUPFAM" id="SSF46689">
    <property type="entry name" value="Homeodomain-like"/>
    <property type="match status" value="1"/>
</dbReference>
<accession>A0A6J1BZH2</accession>
<dbReference type="AlphaFoldDB" id="A0A6J1BZH2"/>
<dbReference type="InterPro" id="IPR005540">
    <property type="entry name" value="KNOX1"/>
</dbReference>
<comment type="subcellular location">
    <subcellularLocation>
        <location evidence="1 5">Nucleus</location>
    </subcellularLocation>
</comment>
<dbReference type="GeneID" id="111006901"/>
<evidence type="ECO:0000256" key="1">
    <source>
        <dbReference type="ARBA" id="ARBA00004123"/>
    </source>
</evidence>
<dbReference type="SMART" id="SM01188">
    <property type="entry name" value="ELK"/>
    <property type="match status" value="1"/>
</dbReference>
<dbReference type="InterPro" id="IPR001356">
    <property type="entry name" value="HD"/>
</dbReference>
<gene>
    <name evidence="10" type="primary">LOC111006901</name>
</gene>
<evidence type="ECO:0000256" key="3">
    <source>
        <dbReference type="ARBA" id="ARBA00023155"/>
    </source>
</evidence>